<dbReference type="PANTHER" id="PTHR35936:SF35">
    <property type="entry name" value="L-CYSTINE-BINDING PROTEIN TCYJ"/>
    <property type="match status" value="1"/>
</dbReference>
<evidence type="ECO:0000259" key="3">
    <source>
        <dbReference type="SMART" id="SM00062"/>
    </source>
</evidence>
<gene>
    <name evidence="4" type="ORF">I9W95_15500</name>
</gene>
<reference evidence="4 5" key="1">
    <citation type="submission" date="2020-12" db="EMBL/GenBank/DDBJ databases">
        <title>Novel Thalassolituus-related marine hydrocarbonoclastic bacteria mediated algae-derived hydrocarbons mineralization in twilight zone of the northern South China Sea.</title>
        <authorList>
            <person name="Dong C."/>
        </authorList>
    </citation>
    <scope>NUCLEOTIDE SEQUENCE [LARGE SCALE GENOMIC DNA]</scope>
    <source>
        <strain evidence="4 5">IMCC1826</strain>
    </source>
</reference>
<evidence type="ECO:0000256" key="2">
    <source>
        <dbReference type="ARBA" id="ARBA00022729"/>
    </source>
</evidence>
<comment type="similarity">
    <text evidence="1">Belongs to the bacterial solute-binding protein 3 family.</text>
</comment>
<keyword evidence="5" id="KW-1185">Reference proteome</keyword>
<dbReference type="Gene3D" id="3.40.190.10">
    <property type="entry name" value="Periplasmic binding protein-like II"/>
    <property type="match status" value="2"/>
</dbReference>
<sequence>MAAVILLLSSVASAQEPLRVQLGTFHIPLLVESATEGRFVDVARRVADEAGVALEIQFMPTQRTRDAFLQKELEGFFPALAGTLSGDYSATLPFSTKRIYAYTLKDGPLIHKAEGLAGHQVGFTQGFTYPAPLMSVPGTIYEGVNTDPQNLQKLLAGRIDVFLGDEISTQGNIRQLNAQDVILYDEARPLAVLPIFFAFQDDERGRMLTRRFNEAIRRLEADGELWRIIHAP</sequence>
<dbReference type="RefSeq" id="WP_225676527.1">
    <property type="nucleotide sequence ID" value="NZ_JAEDAH010000097.1"/>
</dbReference>
<evidence type="ECO:0000256" key="1">
    <source>
        <dbReference type="ARBA" id="ARBA00010333"/>
    </source>
</evidence>
<evidence type="ECO:0000313" key="4">
    <source>
        <dbReference type="EMBL" id="MCA6065007.1"/>
    </source>
</evidence>
<dbReference type="InterPro" id="IPR001638">
    <property type="entry name" value="Solute-binding_3/MltF_N"/>
</dbReference>
<accession>A0ABS7ZTU8</accession>
<protein>
    <submittedName>
        <fullName evidence="4">Transporter substrate-binding domain-containing protein</fullName>
    </submittedName>
</protein>
<proteinExistence type="inferred from homology"/>
<dbReference type="PANTHER" id="PTHR35936">
    <property type="entry name" value="MEMBRANE-BOUND LYTIC MUREIN TRANSGLYCOSYLASE F"/>
    <property type="match status" value="1"/>
</dbReference>
<dbReference type="SUPFAM" id="SSF53850">
    <property type="entry name" value="Periplasmic binding protein-like II"/>
    <property type="match status" value="1"/>
</dbReference>
<dbReference type="EMBL" id="JAEDAH010000097">
    <property type="protein sequence ID" value="MCA6065007.1"/>
    <property type="molecule type" value="Genomic_DNA"/>
</dbReference>
<comment type="caution">
    <text evidence="4">The sequence shown here is derived from an EMBL/GenBank/DDBJ whole genome shotgun (WGS) entry which is preliminary data.</text>
</comment>
<organism evidence="4 5">
    <name type="scientific">Thalassolituus marinus</name>
    <dbReference type="NCBI Taxonomy" id="671053"/>
    <lineage>
        <taxon>Bacteria</taxon>
        <taxon>Pseudomonadati</taxon>
        <taxon>Pseudomonadota</taxon>
        <taxon>Gammaproteobacteria</taxon>
        <taxon>Oceanospirillales</taxon>
        <taxon>Oceanospirillaceae</taxon>
        <taxon>Thalassolituus</taxon>
    </lineage>
</organism>
<evidence type="ECO:0000313" key="5">
    <source>
        <dbReference type="Proteomes" id="UP000714380"/>
    </source>
</evidence>
<name>A0ABS7ZTU8_9GAMM</name>
<dbReference type="SMART" id="SM00062">
    <property type="entry name" value="PBPb"/>
    <property type="match status" value="1"/>
</dbReference>
<dbReference type="Proteomes" id="UP000714380">
    <property type="component" value="Unassembled WGS sequence"/>
</dbReference>
<feature type="domain" description="Solute-binding protein family 3/N-terminal" evidence="3">
    <location>
        <begin position="19"/>
        <end position="232"/>
    </location>
</feature>
<keyword evidence="2" id="KW-0732">Signal</keyword>